<dbReference type="GO" id="GO:0046081">
    <property type="term" value="P:dUTP catabolic process"/>
    <property type="evidence" value="ECO:0007669"/>
    <property type="project" value="TreeGrafter"/>
</dbReference>
<name>A0A383CEK1_9ZZZZ</name>
<dbReference type="GO" id="GO:0046052">
    <property type="term" value="P:UTP catabolic process"/>
    <property type="evidence" value="ECO:0007669"/>
    <property type="project" value="TreeGrafter"/>
</dbReference>
<feature type="domain" description="NTP pyrophosphohydrolase MazG-like" evidence="1">
    <location>
        <begin position="39"/>
        <end position="112"/>
    </location>
</feature>
<dbReference type="Pfam" id="PF03819">
    <property type="entry name" value="MazG"/>
    <property type="match status" value="1"/>
</dbReference>
<dbReference type="GO" id="GO:0046076">
    <property type="term" value="P:dTTP catabolic process"/>
    <property type="evidence" value="ECO:0007669"/>
    <property type="project" value="TreeGrafter"/>
</dbReference>
<dbReference type="PANTHER" id="PTHR30522:SF0">
    <property type="entry name" value="NUCLEOSIDE TRIPHOSPHATE PYROPHOSPHOHYDROLASE"/>
    <property type="match status" value="1"/>
</dbReference>
<dbReference type="GO" id="GO:0006950">
    <property type="term" value="P:response to stress"/>
    <property type="evidence" value="ECO:0007669"/>
    <property type="project" value="UniProtKB-ARBA"/>
</dbReference>
<dbReference type="AlphaFoldDB" id="A0A383CEK1"/>
<dbReference type="PANTHER" id="PTHR30522">
    <property type="entry name" value="NUCLEOSIDE TRIPHOSPHATE PYROPHOSPHOHYDROLASE"/>
    <property type="match status" value="1"/>
</dbReference>
<dbReference type="CDD" id="cd11528">
    <property type="entry name" value="NTP-PPase_MazG_Nterm"/>
    <property type="match status" value="1"/>
</dbReference>
<dbReference type="Gene3D" id="1.10.287.1080">
    <property type="entry name" value="MazG-like"/>
    <property type="match status" value="2"/>
</dbReference>
<dbReference type="SUPFAM" id="SSF101386">
    <property type="entry name" value="all-alpha NTP pyrophosphatases"/>
    <property type="match status" value="2"/>
</dbReference>
<protein>
    <recommendedName>
        <fullName evidence="1">NTP pyrophosphohydrolase MazG-like domain-containing protein</fullName>
    </recommendedName>
</protein>
<dbReference type="GO" id="GO:0047429">
    <property type="term" value="F:nucleoside triphosphate diphosphatase activity"/>
    <property type="evidence" value="ECO:0007669"/>
    <property type="project" value="TreeGrafter"/>
</dbReference>
<accession>A0A383CEK1</accession>
<dbReference type="EMBL" id="UINC01208310">
    <property type="protein sequence ID" value="SVE30787.1"/>
    <property type="molecule type" value="Genomic_DNA"/>
</dbReference>
<dbReference type="FunFam" id="1.10.287.1080:FF:000001">
    <property type="entry name" value="Nucleoside triphosphate pyrophosphohydrolase"/>
    <property type="match status" value="1"/>
</dbReference>
<proteinExistence type="predicted"/>
<dbReference type="NCBIfam" id="NF007113">
    <property type="entry name" value="PRK09562.1"/>
    <property type="match status" value="1"/>
</dbReference>
<organism evidence="2">
    <name type="scientific">marine metagenome</name>
    <dbReference type="NCBI Taxonomy" id="408172"/>
    <lineage>
        <taxon>unclassified sequences</taxon>
        <taxon>metagenomes</taxon>
        <taxon>ecological metagenomes</taxon>
    </lineage>
</organism>
<reference evidence="2" key="1">
    <citation type="submission" date="2018-05" db="EMBL/GenBank/DDBJ databases">
        <authorList>
            <person name="Lanie J.A."/>
            <person name="Ng W.-L."/>
            <person name="Kazmierczak K.M."/>
            <person name="Andrzejewski T.M."/>
            <person name="Davidsen T.M."/>
            <person name="Wayne K.J."/>
            <person name="Tettelin H."/>
            <person name="Glass J.I."/>
            <person name="Rusch D."/>
            <person name="Podicherti R."/>
            <person name="Tsui H.-C.T."/>
            <person name="Winkler M.E."/>
        </authorList>
    </citation>
    <scope>NUCLEOTIDE SEQUENCE</scope>
</reference>
<dbReference type="InterPro" id="IPR011551">
    <property type="entry name" value="NTP_PyrPHydrolase_MazG"/>
</dbReference>
<gene>
    <name evidence="2" type="ORF">METZ01_LOCUS483641</name>
</gene>
<feature type="non-terminal residue" evidence="2">
    <location>
        <position position="199"/>
    </location>
</feature>
<evidence type="ECO:0000259" key="1">
    <source>
        <dbReference type="Pfam" id="PF03819"/>
    </source>
</evidence>
<sequence>MTSSDPSGKSLKVSPIEELIGVMERLRDPVNGCPWDIDQNFDTIAPFTLEEAYEVLDAIERRDMEDLKDELGDLLLQVVYHSQMASELGEFDFDDVANASAKKMVLRHPHVFKNKLIASASEQTDAWEDQKASERSLSSQPGANSTLGGIAKNLPALLRAYKLQKRAARVNFDWPTVEGALDKLKEEIEELEVEISSTN</sequence>
<evidence type="ECO:0000313" key="2">
    <source>
        <dbReference type="EMBL" id="SVE30787.1"/>
    </source>
</evidence>
<dbReference type="InterPro" id="IPR004518">
    <property type="entry name" value="MazG-like_dom"/>
</dbReference>
<dbReference type="GO" id="GO:0046047">
    <property type="term" value="P:TTP catabolic process"/>
    <property type="evidence" value="ECO:0007669"/>
    <property type="project" value="TreeGrafter"/>
</dbReference>
<dbReference type="InterPro" id="IPR048015">
    <property type="entry name" value="NTP-PPase_MazG-like_N"/>
</dbReference>
<dbReference type="GO" id="GO:0006203">
    <property type="term" value="P:dGTP catabolic process"/>
    <property type="evidence" value="ECO:0007669"/>
    <property type="project" value="TreeGrafter"/>
</dbReference>
<dbReference type="NCBIfam" id="TIGR00444">
    <property type="entry name" value="mazG"/>
    <property type="match status" value="1"/>
</dbReference>
<dbReference type="GO" id="GO:0046061">
    <property type="term" value="P:dATP catabolic process"/>
    <property type="evidence" value="ECO:0007669"/>
    <property type="project" value="TreeGrafter"/>
</dbReference>